<evidence type="ECO:0000256" key="5">
    <source>
        <dbReference type="ARBA" id="ARBA00022592"/>
    </source>
</evidence>
<evidence type="ECO:0000256" key="4">
    <source>
        <dbReference type="ARBA" id="ARBA00022475"/>
    </source>
</evidence>
<dbReference type="InterPro" id="IPR051408">
    <property type="entry name" value="Phosphate_transprt_permease"/>
</dbReference>
<name>A0A484I8S9_9ARCH</name>
<dbReference type="EMBL" id="LR216287">
    <property type="protein sequence ID" value="VFJ14161.1"/>
    <property type="molecule type" value="Genomic_DNA"/>
</dbReference>
<dbReference type="InterPro" id="IPR000515">
    <property type="entry name" value="MetI-like"/>
</dbReference>
<evidence type="ECO:0000256" key="1">
    <source>
        <dbReference type="ARBA" id="ARBA00004651"/>
    </source>
</evidence>
<evidence type="ECO:0000259" key="10">
    <source>
        <dbReference type="PROSITE" id="PS50928"/>
    </source>
</evidence>
<evidence type="ECO:0000256" key="7">
    <source>
        <dbReference type="ARBA" id="ARBA00022989"/>
    </source>
</evidence>
<comment type="subcellular location">
    <subcellularLocation>
        <location evidence="1 9">Cell membrane</location>
        <topology evidence="1 9">Multi-pass membrane protein</topology>
    </subcellularLocation>
</comment>
<gene>
    <name evidence="11" type="primary">pstA</name>
    <name evidence="11" type="ORF">NFRAN_1839</name>
</gene>
<organism evidence="11 12">
    <name type="scientific">Candidatus Nitrosocosmicus franklandianus</name>
    <dbReference type="NCBI Taxonomy" id="1798806"/>
    <lineage>
        <taxon>Archaea</taxon>
        <taxon>Nitrososphaerota</taxon>
        <taxon>Nitrososphaeria</taxon>
        <taxon>Nitrososphaerales</taxon>
        <taxon>Nitrososphaeraceae</taxon>
        <taxon>Candidatus Nitrosocosmicus</taxon>
    </lineage>
</organism>
<dbReference type="AlphaFoldDB" id="A0A484I8S9"/>
<dbReference type="InterPro" id="IPR035906">
    <property type="entry name" value="MetI-like_sf"/>
</dbReference>
<keyword evidence="8 9" id="KW-0472">Membrane</keyword>
<dbReference type="GO" id="GO:0005315">
    <property type="term" value="F:phosphate transmembrane transporter activity"/>
    <property type="evidence" value="ECO:0007669"/>
    <property type="project" value="InterPro"/>
</dbReference>
<keyword evidence="7 9" id="KW-1133">Transmembrane helix</keyword>
<reference evidence="11 12" key="1">
    <citation type="submission" date="2019-02" db="EMBL/GenBank/DDBJ databases">
        <authorList>
            <person name="Lehtovirta-Morley E L."/>
        </authorList>
    </citation>
    <scope>NUCLEOTIDE SEQUENCE [LARGE SCALE GENOMIC DNA]</scope>
    <source>
        <strain evidence="11">NFRAN1</strain>
    </source>
</reference>
<evidence type="ECO:0000256" key="6">
    <source>
        <dbReference type="ARBA" id="ARBA00022692"/>
    </source>
</evidence>
<feature type="transmembrane region" description="Helical" evidence="9">
    <location>
        <begin position="271"/>
        <end position="292"/>
    </location>
</feature>
<evidence type="ECO:0000256" key="3">
    <source>
        <dbReference type="ARBA" id="ARBA00022448"/>
    </source>
</evidence>
<feature type="transmembrane region" description="Helical" evidence="9">
    <location>
        <begin position="30"/>
        <end position="51"/>
    </location>
</feature>
<dbReference type="Gene3D" id="1.10.3720.10">
    <property type="entry name" value="MetI-like"/>
    <property type="match status" value="1"/>
</dbReference>
<feature type="transmembrane region" description="Helical" evidence="9">
    <location>
        <begin position="227"/>
        <end position="244"/>
    </location>
</feature>
<evidence type="ECO:0000256" key="2">
    <source>
        <dbReference type="ARBA" id="ARBA00007069"/>
    </source>
</evidence>
<accession>A0A484I8S9</accession>
<dbReference type="OrthoDB" id="11402at2157"/>
<feature type="domain" description="ABC transmembrane type-1" evidence="10">
    <location>
        <begin position="84"/>
        <end position="292"/>
    </location>
</feature>
<feature type="transmembrane region" description="Helical" evidence="9">
    <location>
        <begin position="199"/>
        <end position="220"/>
    </location>
</feature>
<dbReference type="InterPro" id="IPR005672">
    <property type="entry name" value="Phosphate_PstA"/>
</dbReference>
<dbReference type="GO" id="GO:0005886">
    <property type="term" value="C:plasma membrane"/>
    <property type="evidence" value="ECO:0007669"/>
    <property type="project" value="UniProtKB-SubCell"/>
</dbReference>
<dbReference type="PANTHER" id="PTHR42922">
    <property type="entry name" value="PHOSPHATE TRANSPORT SYSTEM PERMEASE PROTEIN PSTA"/>
    <property type="match status" value="1"/>
</dbReference>
<evidence type="ECO:0000256" key="8">
    <source>
        <dbReference type="ARBA" id="ARBA00023136"/>
    </source>
</evidence>
<feature type="transmembrane region" description="Helical" evidence="9">
    <location>
        <begin position="88"/>
        <end position="109"/>
    </location>
</feature>
<keyword evidence="4 9" id="KW-1003">Cell membrane</keyword>
<dbReference type="PROSITE" id="PS50928">
    <property type="entry name" value="ABC_TM1"/>
    <property type="match status" value="1"/>
</dbReference>
<dbReference type="GeneID" id="39421143"/>
<keyword evidence="6 9" id="KW-0812">Transmembrane</keyword>
<sequence>MSNNKDKNFKSIIRETIAKNSSKKKITNNLITILLFCFVIIAIIPLASILMEVVKNGVGVLSFEFLFHSPGSIVSGGGGIGPAIQGTLLVVGLAALIGAPVGILVGVFLSEYSSSNRVFAYFLRLFNDVLTGIPSIVIGITAYITIVLTMGSFSVMAGAFALSIIMIPIVARVCEETLKLVPNTLREAAYGLGLPKWKVVWHIVIKGSKSGILTSIVLAISRITGETAPLIMTILGTSLFFSGFNSPVDALPLRIWRLASQPYPSAHEQGWGAALLLILLVLSLSIALRMFAQKRRLAFKSTT</sequence>
<evidence type="ECO:0000256" key="9">
    <source>
        <dbReference type="RuleBase" id="RU363043"/>
    </source>
</evidence>
<keyword evidence="5" id="KW-0592">Phosphate transport</keyword>
<comment type="similarity">
    <text evidence="2 9">Belongs to the binding-protein-dependent transport system permease family. CysTW subfamily.</text>
</comment>
<dbReference type="RefSeq" id="WP_134484367.1">
    <property type="nucleotide sequence ID" value="NZ_LR216287.1"/>
</dbReference>
<keyword evidence="12" id="KW-1185">Reference proteome</keyword>
<proteinExistence type="inferred from homology"/>
<dbReference type="GO" id="GO:0035435">
    <property type="term" value="P:phosphate ion transmembrane transport"/>
    <property type="evidence" value="ECO:0007669"/>
    <property type="project" value="InterPro"/>
</dbReference>
<keyword evidence="3" id="KW-0813">Transport</keyword>
<dbReference type="CDD" id="cd06261">
    <property type="entry name" value="TM_PBP2"/>
    <property type="match status" value="1"/>
</dbReference>
<dbReference type="Pfam" id="PF00528">
    <property type="entry name" value="BPD_transp_1"/>
    <property type="match status" value="1"/>
</dbReference>
<dbReference type="PANTHER" id="PTHR42922:SF1">
    <property type="entry name" value="PHOSPHATE TRANSPORT SYSTEM PERMEASE PROTEIN PSTA"/>
    <property type="match status" value="1"/>
</dbReference>
<dbReference type="Proteomes" id="UP000294299">
    <property type="component" value="Chromosome NFRAN"/>
</dbReference>
<dbReference type="NCBIfam" id="TIGR00974">
    <property type="entry name" value="3a0107s02c"/>
    <property type="match status" value="1"/>
</dbReference>
<evidence type="ECO:0000313" key="12">
    <source>
        <dbReference type="Proteomes" id="UP000294299"/>
    </source>
</evidence>
<dbReference type="KEGG" id="nfn:NFRAN_1839"/>
<feature type="transmembrane region" description="Helical" evidence="9">
    <location>
        <begin position="129"/>
        <end position="148"/>
    </location>
</feature>
<protein>
    <recommendedName>
        <fullName evidence="9">Phosphate transport system permease protein PstA</fullName>
    </recommendedName>
</protein>
<dbReference type="SUPFAM" id="SSF161098">
    <property type="entry name" value="MetI-like"/>
    <property type="match status" value="1"/>
</dbReference>
<evidence type="ECO:0000313" key="11">
    <source>
        <dbReference type="EMBL" id="VFJ14161.1"/>
    </source>
</evidence>